<dbReference type="PANTHER" id="PTHR43617">
    <property type="entry name" value="L-AMINO ACID N-ACETYLTRANSFERASE"/>
    <property type="match status" value="1"/>
</dbReference>
<dbReference type="Gene3D" id="3.40.630.30">
    <property type="match status" value="1"/>
</dbReference>
<evidence type="ECO:0000313" key="2">
    <source>
        <dbReference type="EMBL" id="OAK61296.1"/>
    </source>
</evidence>
<dbReference type="EMBL" id="LVHG01000057">
    <property type="protein sequence ID" value="OAK61296.1"/>
    <property type="molecule type" value="Genomic_DNA"/>
</dbReference>
<dbReference type="Pfam" id="PF00583">
    <property type="entry name" value="Acetyltransf_1"/>
    <property type="match status" value="1"/>
</dbReference>
<protein>
    <submittedName>
        <fullName evidence="2">GCN5 family acetyltransferase</fullName>
    </submittedName>
</protein>
<dbReference type="InterPro" id="IPR000182">
    <property type="entry name" value="GNAT_dom"/>
</dbReference>
<dbReference type="CDD" id="cd04301">
    <property type="entry name" value="NAT_SF"/>
    <property type="match status" value="1"/>
</dbReference>
<dbReference type="SUPFAM" id="SSF55729">
    <property type="entry name" value="Acyl-CoA N-acyltransferases (Nat)"/>
    <property type="match status" value="1"/>
</dbReference>
<dbReference type="PROSITE" id="PS51186">
    <property type="entry name" value="GNAT"/>
    <property type="match status" value="1"/>
</dbReference>
<feature type="domain" description="N-acetyltransferase" evidence="1">
    <location>
        <begin position="1"/>
        <end position="152"/>
    </location>
</feature>
<dbReference type="GO" id="GO:0016747">
    <property type="term" value="F:acyltransferase activity, transferring groups other than amino-acyl groups"/>
    <property type="evidence" value="ECO:0007669"/>
    <property type="project" value="InterPro"/>
</dbReference>
<dbReference type="Proteomes" id="UP000077852">
    <property type="component" value="Unassembled WGS sequence"/>
</dbReference>
<sequence>MAIQVWLDTYATDGVNDLLGRHVLDAFTPSGFAALAQDPAAALLVAQNDAHFVGYALLRFDAVQPLALACNTELCTLYVQERFTRAGVGTALLERARITVRERTGVGAMWLAVNTRNQRACRFYEKHGFSLKGRTWFALGEDRHENHVFAVP</sequence>
<proteinExistence type="predicted"/>
<reference evidence="2 3" key="1">
    <citation type="submission" date="2016-03" db="EMBL/GenBank/DDBJ databases">
        <title>Genome sequence of Variovorax paradoxus KB5.</title>
        <authorList>
            <person name="Jeong H."/>
            <person name="Hong C.E."/>
            <person name="Jo S.H."/>
            <person name="Park J.M."/>
        </authorList>
    </citation>
    <scope>NUCLEOTIDE SEQUENCE [LARGE SCALE GENOMIC DNA]</scope>
    <source>
        <strain evidence="2 3">KB5</strain>
    </source>
</reference>
<comment type="caution">
    <text evidence="2">The sequence shown here is derived from an EMBL/GenBank/DDBJ whole genome shotgun (WGS) entry which is preliminary data.</text>
</comment>
<dbReference type="PANTHER" id="PTHR43617:SF38">
    <property type="entry name" value="N-ACETYLTRANSFERASE DOMAIN-CONTAINING PROTEIN"/>
    <property type="match status" value="1"/>
</dbReference>
<gene>
    <name evidence="2" type="ORF">A3K87_22180</name>
</gene>
<dbReference type="AlphaFoldDB" id="A0AA91I9P8"/>
<evidence type="ECO:0000259" key="1">
    <source>
        <dbReference type="PROSITE" id="PS51186"/>
    </source>
</evidence>
<accession>A0AA91I9P8</accession>
<evidence type="ECO:0000313" key="3">
    <source>
        <dbReference type="Proteomes" id="UP000077852"/>
    </source>
</evidence>
<dbReference type="InterPro" id="IPR016181">
    <property type="entry name" value="Acyl_CoA_acyltransferase"/>
</dbReference>
<organism evidence="2 3">
    <name type="scientific">Variovorax paradoxus</name>
    <dbReference type="NCBI Taxonomy" id="34073"/>
    <lineage>
        <taxon>Bacteria</taxon>
        <taxon>Pseudomonadati</taxon>
        <taxon>Pseudomonadota</taxon>
        <taxon>Betaproteobacteria</taxon>
        <taxon>Burkholderiales</taxon>
        <taxon>Comamonadaceae</taxon>
        <taxon>Variovorax</taxon>
    </lineage>
</organism>
<dbReference type="InterPro" id="IPR050276">
    <property type="entry name" value="MshD_Acetyltransferase"/>
</dbReference>
<name>A0AA91I9P8_VARPD</name>